<feature type="region of interest" description="Disordered" evidence="1">
    <location>
        <begin position="139"/>
        <end position="160"/>
    </location>
</feature>
<dbReference type="RefSeq" id="WP_152680159.1">
    <property type="nucleotide sequence ID" value="NZ_AP023323.1"/>
</dbReference>
<gene>
    <name evidence="2" type="ORF">I6G38_13995</name>
</gene>
<evidence type="ECO:0000313" key="3">
    <source>
        <dbReference type="Proteomes" id="UP000594836"/>
    </source>
</evidence>
<dbReference type="Proteomes" id="UP000594836">
    <property type="component" value="Chromosome"/>
</dbReference>
<reference evidence="2 3" key="1">
    <citation type="submission" date="2020-12" db="EMBL/GenBank/DDBJ databases">
        <title>FDA dAtabase for Regulatory Grade micrObial Sequences (FDA-ARGOS): Supporting development and validation of Infectious Disease Dx tests.</title>
        <authorList>
            <person name="Sproer C."/>
            <person name="Gronow S."/>
            <person name="Severitt S."/>
            <person name="Schroder I."/>
            <person name="Tallon L."/>
            <person name="Sadzewicz L."/>
            <person name="Zhao X."/>
            <person name="Boylan J."/>
            <person name="Ott S."/>
            <person name="Bowen H."/>
            <person name="Vavikolanu K."/>
            <person name="Mehta A."/>
            <person name="Aluvathingal J."/>
            <person name="Nadendla S."/>
            <person name="Lowell S."/>
            <person name="Myers T."/>
            <person name="Yan Y."/>
            <person name="Sichtig H."/>
        </authorList>
    </citation>
    <scope>NUCLEOTIDE SEQUENCE [LARGE SCALE GENOMIC DNA]</scope>
    <source>
        <strain evidence="2 3">FDAARGOS_881</strain>
    </source>
</reference>
<sequence>MAMLDLVLAWARVDTTIAQLATAAFNMDPTVGAVIFGRMPVPDRLRKMRELNLQLGRTSSASELRKLKKHYEEHSKPRNTIAHAACVGFLRKPDRIVFLPFESEGSFGKLAVEVIPIAVMKKATSFARHVDKEAMAMLDEQWKREDENEAGRDEDVPPGP</sequence>
<accession>A0A7T3E3T1</accession>
<dbReference type="AlphaFoldDB" id="A0A7T3E3T1"/>
<protein>
    <submittedName>
        <fullName evidence="2">Uncharacterized protein</fullName>
    </submittedName>
</protein>
<organism evidence="2 3">
    <name type="scientific">Sphingomonas paucimobilis</name>
    <name type="common">Pseudomonas paucimobilis</name>
    <dbReference type="NCBI Taxonomy" id="13689"/>
    <lineage>
        <taxon>Bacteria</taxon>
        <taxon>Pseudomonadati</taxon>
        <taxon>Pseudomonadota</taxon>
        <taxon>Alphaproteobacteria</taxon>
        <taxon>Sphingomonadales</taxon>
        <taxon>Sphingomonadaceae</taxon>
        <taxon>Sphingomonas</taxon>
    </lineage>
</organism>
<dbReference type="EMBL" id="CP065713">
    <property type="protein sequence ID" value="QPT07887.1"/>
    <property type="molecule type" value="Genomic_DNA"/>
</dbReference>
<evidence type="ECO:0000256" key="1">
    <source>
        <dbReference type="SAM" id="MobiDB-lite"/>
    </source>
</evidence>
<proteinExistence type="predicted"/>
<evidence type="ECO:0000313" key="2">
    <source>
        <dbReference type="EMBL" id="QPT07887.1"/>
    </source>
</evidence>
<name>A0A7T3E3T1_SPHPI</name>